<evidence type="ECO:0000313" key="1">
    <source>
        <dbReference type="Proteomes" id="UP000515126"/>
    </source>
</evidence>
<dbReference type="Pfam" id="PF15022">
    <property type="entry name" value="DUF4522"/>
    <property type="match status" value="1"/>
</dbReference>
<keyword evidence="1" id="KW-1185">Reference proteome</keyword>
<name>A0A6P5PU06_MUSCR</name>
<dbReference type="GeneID" id="110294825"/>
<dbReference type="Proteomes" id="UP000515126">
    <property type="component" value="Chromosome 5"/>
</dbReference>
<dbReference type="CTD" id="101935902"/>
<proteinExistence type="predicted"/>
<protein>
    <submittedName>
        <fullName evidence="2">Uncharacterized protein C4orf36 homolog</fullName>
    </submittedName>
</protein>
<gene>
    <name evidence="2" type="primary">C5H4orf36</name>
</gene>
<dbReference type="PANTHER" id="PTHR38002">
    <property type="entry name" value="C4ORF36 ISOFORM 11"/>
    <property type="match status" value="1"/>
</dbReference>
<dbReference type="RefSeq" id="XP_021018971.1">
    <property type="nucleotide sequence ID" value="XM_021163312.1"/>
</dbReference>
<dbReference type="KEGG" id="mcal:110294825"/>
<evidence type="ECO:0000313" key="2">
    <source>
        <dbReference type="RefSeq" id="XP_021018971.1"/>
    </source>
</evidence>
<reference evidence="2" key="1">
    <citation type="submission" date="2025-08" db="UniProtKB">
        <authorList>
            <consortium name="RefSeq"/>
        </authorList>
    </citation>
    <scope>IDENTIFICATION</scope>
</reference>
<sequence length="117" mass="13549">MAYGLPRRNTVQTILKGSCYKVQEPWDLAELTKTWYTNLTSIRLPFLGEIVFGSPMNLLASQTKQECQLPSMQSMTLEKEYETKRLAKLKCQENVCKEIQVSLREKKVGLRRPLQPK</sequence>
<organism evidence="1 2">
    <name type="scientific">Mus caroli</name>
    <name type="common">Ryukyu mouse</name>
    <name type="synonym">Ricefield mouse</name>
    <dbReference type="NCBI Taxonomy" id="10089"/>
    <lineage>
        <taxon>Eukaryota</taxon>
        <taxon>Metazoa</taxon>
        <taxon>Chordata</taxon>
        <taxon>Craniata</taxon>
        <taxon>Vertebrata</taxon>
        <taxon>Euteleostomi</taxon>
        <taxon>Mammalia</taxon>
        <taxon>Eutheria</taxon>
        <taxon>Euarchontoglires</taxon>
        <taxon>Glires</taxon>
        <taxon>Rodentia</taxon>
        <taxon>Myomorpha</taxon>
        <taxon>Muroidea</taxon>
        <taxon>Muridae</taxon>
        <taxon>Murinae</taxon>
        <taxon>Mus</taxon>
        <taxon>Mus</taxon>
    </lineage>
</organism>
<dbReference type="AlphaFoldDB" id="A0A6P5PU06"/>
<dbReference type="PANTHER" id="PTHR38002:SF1">
    <property type="entry name" value="CHROMOSOME 4 OPEN READING FRAME 36"/>
    <property type="match status" value="1"/>
</dbReference>
<accession>A0A6P5PU06</accession>
<dbReference type="InterPro" id="IPR027825">
    <property type="entry name" value="DUF4522"/>
</dbReference>